<accession>A0ABQ0MDI7</accession>
<dbReference type="SUPFAM" id="SSF51735">
    <property type="entry name" value="NAD(P)-binding Rossmann-fold domains"/>
    <property type="match status" value="2"/>
</dbReference>
<protein>
    <recommendedName>
        <fullName evidence="5">NAD(P)-binding protein</fullName>
    </recommendedName>
</protein>
<organism evidence="3 4">
    <name type="scientific">Mycena chlorophos</name>
    <name type="common">Agaric fungus</name>
    <name type="synonym">Agaricus chlorophos</name>
    <dbReference type="NCBI Taxonomy" id="658473"/>
    <lineage>
        <taxon>Eukaryota</taxon>
        <taxon>Fungi</taxon>
        <taxon>Dikarya</taxon>
        <taxon>Basidiomycota</taxon>
        <taxon>Agaricomycotina</taxon>
        <taxon>Agaricomycetes</taxon>
        <taxon>Agaricomycetidae</taxon>
        <taxon>Agaricales</taxon>
        <taxon>Marasmiineae</taxon>
        <taxon>Mycenaceae</taxon>
        <taxon>Mycena</taxon>
    </lineage>
</organism>
<dbReference type="EMBL" id="DF850021">
    <property type="protein sequence ID" value="GAT61369.1"/>
    <property type="molecule type" value="Genomic_DNA"/>
</dbReference>
<dbReference type="Pfam" id="PF00106">
    <property type="entry name" value="adh_short"/>
    <property type="match status" value="1"/>
</dbReference>
<dbReference type="PANTHER" id="PTHR24320:SF283">
    <property type="entry name" value="RETINOL DEHYDROGENASE 11"/>
    <property type="match status" value="1"/>
</dbReference>
<comment type="similarity">
    <text evidence="1">Belongs to the short-chain dehydrogenases/reductases (SDR) family.</text>
</comment>
<evidence type="ECO:0000313" key="3">
    <source>
        <dbReference type="EMBL" id="GAT61369.1"/>
    </source>
</evidence>
<dbReference type="Gene3D" id="3.40.50.720">
    <property type="entry name" value="NAD(P)-binding Rossmann-like Domain"/>
    <property type="match status" value="2"/>
</dbReference>
<evidence type="ECO:0000256" key="1">
    <source>
        <dbReference type="ARBA" id="ARBA00006484"/>
    </source>
</evidence>
<keyword evidence="2" id="KW-0560">Oxidoreductase</keyword>
<dbReference type="Proteomes" id="UP000815677">
    <property type="component" value="Unassembled WGS sequence"/>
</dbReference>
<evidence type="ECO:0000256" key="2">
    <source>
        <dbReference type="ARBA" id="ARBA00023002"/>
    </source>
</evidence>
<reference evidence="3" key="1">
    <citation type="submission" date="2014-09" db="EMBL/GenBank/DDBJ databases">
        <title>Genome sequence of the luminous mushroom Mycena chlorophos for searching fungal bioluminescence genes.</title>
        <authorList>
            <person name="Tanaka Y."/>
            <person name="Kasuga D."/>
            <person name="Oba Y."/>
            <person name="Hase S."/>
            <person name="Sato K."/>
            <person name="Oba Y."/>
            <person name="Sakakibara Y."/>
        </authorList>
    </citation>
    <scope>NUCLEOTIDE SEQUENCE</scope>
</reference>
<dbReference type="InterPro" id="IPR036291">
    <property type="entry name" value="NAD(P)-bd_dom_sf"/>
</dbReference>
<sequence length="658" mass="71699">MNILAVGASRNIGYLASIRLLEKGATVTFLLRDPSRFDEDEKIQPYLRSGKARLVKGDALKEEDTRRAWSTAGVVDTLLFTVGFSGNPGFSLTKGFLQDPPNLVSACFLNVLCTMPAYTEQPRIIVLSSTGLSPVAHKTLPLPMRLLYNTIEQPHQDKLAMERVIAHGAGWRWGVDGNVEPDASIIGENWQQRPGVPAVGTYNNVLIVRAAWLTDGKSLADEREKEGKPGYRYSEKDLRCYTISRSDVAHFIVTSLGRWDEVKGKAINTESGNASIDTTTTWSKTAIVELDSHRGRVMKNTGFPPAWEFFGLYLLRALFCKAYKRDSESLVLWVPSLNKFPARFPLKMSAPAFTAKNTAREVADAFPEQVKGKTVLITGTSLKGLGFTTAQAFAKNAGLVIITGRSLAKLKETEAALKAEYPSANIRPLVLDLASRDSVRKAAAEVNAYSEPLHILIHNASVVMGPFVLNEDKLESQFSSDHVSPFLLTKLLAPKLLASATATFAPRVVFVAARAHAFGPMDWETAAKPDETKYSPVGGFAQAKLANVLVAKELTRRSNGKIQSFSLHPGEIATGEAPETVATLKEFGLYTAEGKPNPEAAQTMVAAIDPRLEGKGGAYLVNSVLAEDQVSAFANDPANAKKVWDLTEELLGEKFAFN</sequence>
<name>A0ABQ0MDI7_MYCCL</name>
<proteinExistence type="inferred from homology"/>
<gene>
    <name evidence="3" type="ORF">MCHLO_17395</name>
</gene>
<dbReference type="InterPro" id="IPR002347">
    <property type="entry name" value="SDR_fam"/>
</dbReference>
<evidence type="ECO:0000313" key="4">
    <source>
        <dbReference type="Proteomes" id="UP000815677"/>
    </source>
</evidence>
<dbReference type="PANTHER" id="PTHR24320">
    <property type="entry name" value="RETINOL DEHYDROGENASE"/>
    <property type="match status" value="1"/>
</dbReference>
<keyword evidence="4" id="KW-1185">Reference proteome</keyword>
<evidence type="ECO:0008006" key="5">
    <source>
        <dbReference type="Google" id="ProtNLM"/>
    </source>
</evidence>